<name>A0ABM8W704_GIGMA</name>
<gene>
    <name evidence="2" type="ORF">GMARGA_LOCUS4126</name>
</gene>
<keyword evidence="3" id="KW-1185">Reference proteome</keyword>
<evidence type="ECO:0000313" key="2">
    <source>
        <dbReference type="EMBL" id="CAG8541933.1"/>
    </source>
</evidence>
<keyword evidence="1" id="KW-0175">Coiled coil</keyword>
<protein>
    <submittedName>
        <fullName evidence="2">18464_t:CDS:1</fullName>
    </submittedName>
</protein>
<evidence type="ECO:0000256" key="1">
    <source>
        <dbReference type="SAM" id="Coils"/>
    </source>
</evidence>
<dbReference type="Proteomes" id="UP000789901">
    <property type="component" value="Unassembled WGS sequence"/>
</dbReference>
<accession>A0ABM8W704</accession>
<feature type="coiled-coil region" evidence="1">
    <location>
        <begin position="103"/>
        <end position="216"/>
    </location>
</feature>
<comment type="caution">
    <text evidence="2">The sequence shown here is derived from an EMBL/GenBank/DDBJ whole genome shotgun (WGS) entry which is preliminary data.</text>
</comment>
<sequence length="289" mass="33885">MNNETNLNRSRVEGLLIRSISLIRHRNLSNEQLLQQAWEEIQRRNFGIYPWHNYRLCRTAFELLLDAIEENRLVTLGLPRTRQEVLDYLETRKPTIKPLSSQLEEVENILQVANAKLNEINNLVYPNQSFNFDTLYAEVKRLKVQDLTSQISLKKQELEQLINTAKERLTRAEIFIFEEIFRKHSRILQTNNNSNVERLNNNNSNVDSNVERLNELKEILSTPTFPDIIIKGNESWLKRLMRPWLSISPIQLEIISKTEDTVIDVSHNASFMLSQATNRLLIVDKLIPL</sequence>
<evidence type="ECO:0000313" key="3">
    <source>
        <dbReference type="Proteomes" id="UP000789901"/>
    </source>
</evidence>
<organism evidence="2 3">
    <name type="scientific">Gigaspora margarita</name>
    <dbReference type="NCBI Taxonomy" id="4874"/>
    <lineage>
        <taxon>Eukaryota</taxon>
        <taxon>Fungi</taxon>
        <taxon>Fungi incertae sedis</taxon>
        <taxon>Mucoromycota</taxon>
        <taxon>Glomeromycotina</taxon>
        <taxon>Glomeromycetes</taxon>
        <taxon>Diversisporales</taxon>
        <taxon>Gigasporaceae</taxon>
        <taxon>Gigaspora</taxon>
    </lineage>
</organism>
<reference evidence="2 3" key="1">
    <citation type="submission" date="2021-06" db="EMBL/GenBank/DDBJ databases">
        <authorList>
            <person name="Kallberg Y."/>
            <person name="Tangrot J."/>
            <person name="Rosling A."/>
        </authorList>
    </citation>
    <scope>NUCLEOTIDE SEQUENCE [LARGE SCALE GENOMIC DNA]</scope>
    <source>
        <strain evidence="2 3">120-4 pot B 10/14</strain>
    </source>
</reference>
<proteinExistence type="predicted"/>
<dbReference type="EMBL" id="CAJVQB010001589">
    <property type="protein sequence ID" value="CAG8541933.1"/>
    <property type="molecule type" value="Genomic_DNA"/>
</dbReference>